<feature type="region of interest" description="Disordered" evidence="2">
    <location>
        <begin position="1"/>
        <end position="25"/>
    </location>
</feature>
<name>A0A6S7K1L6_PARCT</name>
<dbReference type="PROSITE" id="PS51215">
    <property type="entry name" value="AWS"/>
    <property type="match status" value="1"/>
</dbReference>
<sequence>TSRCDCKSSCSTKRKASGSRGCPCKGNNVECTAECRCGTTKKPCQNRDTAKNSERERDDRESRGTRAQGFRLSTTQGQNSQNLETEDALREKEHDNVKDFIGRLDESLVRKLAIRCLRRSIGSMDYIDTLLIMEDDLDEDQDGDLGEFGESSMTGDDNINPPEQGSCRELTEESTNNSTPDWCVCSKCRPMPQEVENKCCKLKKCKTLTSRFTKLCLDPDVLELCIRNRPDIRNDREDNSTRAFRKAAYRQFILARHGHLGKGNRRVCRIKNKGTFSICHWNLYGI</sequence>
<dbReference type="InterPro" id="IPR006560">
    <property type="entry name" value="AWS_dom"/>
</dbReference>
<keyword evidence="1" id="KW-0949">S-adenosyl-L-methionine</keyword>
<dbReference type="PANTHER" id="PTHR36981">
    <property type="entry name" value="ZGC:195170"/>
    <property type="match status" value="1"/>
</dbReference>
<dbReference type="Pfam" id="PF20478">
    <property type="entry name" value="P2RX7_C"/>
    <property type="match status" value="1"/>
</dbReference>
<evidence type="ECO:0000256" key="1">
    <source>
        <dbReference type="ARBA" id="ARBA00022691"/>
    </source>
</evidence>
<feature type="region of interest" description="Disordered" evidence="2">
    <location>
        <begin position="141"/>
        <end position="176"/>
    </location>
</feature>
<feature type="compositionally biased region" description="Polar residues" evidence="2">
    <location>
        <begin position="71"/>
        <end position="83"/>
    </location>
</feature>
<reference evidence="3" key="1">
    <citation type="submission" date="2020-04" db="EMBL/GenBank/DDBJ databases">
        <authorList>
            <person name="Alioto T."/>
            <person name="Alioto T."/>
            <person name="Gomez Garrido J."/>
        </authorList>
    </citation>
    <scope>NUCLEOTIDE SEQUENCE</scope>
    <source>
        <strain evidence="3">A484AB</strain>
    </source>
</reference>
<feature type="compositionally biased region" description="Polar residues" evidence="2">
    <location>
        <begin position="151"/>
        <end position="163"/>
    </location>
</feature>
<feature type="region of interest" description="Disordered" evidence="2">
    <location>
        <begin position="39"/>
        <end position="90"/>
    </location>
</feature>
<dbReference type="AlphaFoldDB" id="A0A6S7K1L6"/>
<evidence type="ECO:0000256" key="2">
    <source>
        <dbReference type="SAM" id="MobiDB-lite"/>
    </source>
</evidence>
<feature type="compositionally biased region" description="Basic and acidic residues" evidence="2">
    <location>
        <begin position="48"/>
        <end position="64"/>
    </location>
</feature>
<dbReference type="GO" id="GO:0042054">
    <property type="term" value="F:histone methyltransferase activity"/>
    <property type="evidence" value="ECO:0007669"/>
    <property type="project" value="InterPro"/>
</dbReference>
<gene>
    <name evidence="3" type="ORF">PACLA_8A055931</name>
</gene>
<dbReference type="OrthoDB" id="5967112at2759"/>
<accession>A0A6S7K1L6</accession>
<evidence type="ECO:0000313" key="4">
    <source>
        <dbReference type="Proteomes" id="UP001152795"/>
    </source>
</evidence>
<comment type="caution">
    <text evidence="3">The sequence shown here is derived from an EMBL/GenBank/DDBJ whole genome shotgun (WGS) entry which is preliminary data.</text>
</comment>
<keyword evidence="4" id="KW-1185">Reference proteome</keyword>
<dbReference type="Proteomes" id="UP001152795">
    <property type="component" value="Unassembled WGS sequence"/>
</dbReference>
<proteinExistence type="predicted"/>
<organism evidence="3 4">
    <name type="scientific">Paramuricea clavata</name>
    <name type="common">Red gorgonian</name>
    <name type="synonym">Violescent sea-whip</name>
    <dbReference type="NCBI Taxonomy" id="317549"/>
    <lineage>
        <taxon>Eukaryota</taxon>
        <taxon>Metazoa</taxon>
        <taxon>Cnidaria</taxon>
        <taxon>Anthozoa</taxon>
        <taxon>Octocorallia</taxon>
        <taxon>Malacalcyonacea</taxon>
        <taxon>Plexauridae</taxon>
        <taxon>Paramuricea</taxon>
    </lineage>
</organism>
<dbReference type="EMBL" id="CACRXK020025119">
    <property type="protein sequence ID" value="CAB4039245.1"/>
    <property type="molecule type" value="Genomic_DNA"/>
</dbReference>
<dbReference type="GO" id="GO:0005634">
    <property type="term" value="C:nucleus"/>
    <property type="evidence" value="ECO:0007669"/>
    <property type="project" value="InterPro"/>
</dbReference>
<protein>
    <submittedName>
        <fullName evidence="3">P2X purinoceptor 7-like</fullName>
    </submittedName>
</protein>
<feature type="non-terminal residue" evidence="3">
    <location>
        <position position="1"/>
    </location>
</feature>
<dbReference type="InterPro" id="IPR046815">
    <property type="entry name" value="P2RX7_C"/>
</dbReference>
<dbReference type="PANTHER" id="PTHR36981:SF3">
    <property type="entry name" value="UBIQUITIN-LIKE PROTEASE FAMILY PROFILE DOMAIN-CONTAINING PROTEIN"/>
    <property type="match status" value="1"/>
</dbReference>
<evidence type="ECO:0000313" key="3">
    <source>
        <dbReference type="EMBL" id="CAB4039245.1"/>
    </source>
</evidence>